<evidence type="ECO:0000256" key="2">
    <source>
        <dbReference type="ARBA" id="ARBA00004170"/>
    </source>
</evidence>
<evidence type="ECO:0000256" key="6">
    <source>
        <dbReference type="ARBA" id="ARBA00022781"/>
    </source>
</evidence>
<dbReference type="GO" id="GO:0005524">
    <property type="term" value="F:ATP binding"/>
    <property type="evidence" value="ECO:0007669"/>
    <property type="project" value="UniProtKB-UniRule"/>
</dbReference>
<evidence type="ECO:0000256" key="4">
    <source>
        <dbReference type="ARBA" id="ARBA00022448"/>
    </source>
</evidence>
<evidence type="ECO:0000256" key="10">
    <source>
        <dbReference type="ARBA" id="ARBA00023310"/>
    </source>
</evidence>
<dbReference type="PANTHER" id="PTHR11693:SF22">
    <property type="entry name" value="ATP SYNTHASE SUBUNIT GAMMA, MITOCHONDRIAL"/>
    <property type="match status" value="1"/>
</dbReference>
<dbReference type="PROSITE" id="PS00153">
    <property type="entry name" value="ATPASE_GAMMA"/>
    <property type="match status" value="1"/>
</dbReference>
<dbReference type="GO" id="GO:0045259">
    <property type="term" value="C:proton-transporting ATP synthase complex"/>
    <property type="evidence" value="ECO:0007669"/>
    <property type="project" value="UniProtKB-KW"/>
</dbReference>
<dbReference type="InterPro" id="IPR023632">
    <property type="entry name" value="ATP_synth_F1_gsu_CS"/>
</dbReference>
<dbReference type="SUPFAM" id="SSF52943">
    <property type="entry name" value="ATP synthase (F1-ATPase), gamma subunit"/>
    <property type="match status" value="1"/>
</dbReference>
<dbReference type="EMBL" id="AZCN01000002">
    <property type="protein sequence ID" value="KRK19184.1"/>
    <property type="molecule type" value="Genomic_DNA"/>
</dbReference>
<dbReference type="GO" id="GO:0046933">
    <property type="term" value="F:proton-transporting ATP synthase activity, rotational mechanism"/>
    <property type="evidence" value="ECO:0007669"/>
    <property type="project" value="UniProtKB-UniRule"/>
</dbReference>
<comment type="subunit">
    <text evidence="11">F-type ATPases have 2 components, CF(1) - the catalytic core - and CF(0) - the membrane proton channel. CF(1) has five subunits: alpha(3), beta(3), gamma(1), delta(1), epsilon(1). CF(0) has three main subunits: a, b and c.</text>
</comment>
<dbReference type="GO" id="GO:0042777">
    <property type="term" value="P:proton motive force-driven plasma membrane ATP synthesis"/>
    <property type="evidence" value="ECO:0007669"/>
    <property type="project" value="UniProtKB-UniRule"/>
</dbReference>
<comment type="subcellular location">
    <subcellularLocation>
        <location evidence="11">Cell membrane</location>
        <topology evidence="11">Peripheral membrane protein</topology>
    </subcellularLocation>
    <subcellularLocation>
        <location evidence="2">Membrane</location>
        <topology evidence="2">Peripheral membrane protein</topology>
    </subcellularLocation>
</comment>
<evidence type="ECO:0000256" key="8">
    <source>
        <dbReference type="ARBA" id="ARBA00023136"/>
    </source>
</evidence>
<dbReference type="Proteomes" id="UP000051181">
    <property type="component" value="Unassembled WGS sequence"/>
</dbReference>
<comment type="similarity">
    <text evidence="3 11">Belongs to the ATPase gamma chain family.</text>
</comment>
<dbReference type="NCBIfam" id="NF004147">
    <property type="entry name" value="PRK05621.2-1"/>
    <property type="match status" value="1"/>
</dbReference>
<dbReference type="PATRIC" id="fig|913848.6.peg.774"/>
<evidence type="ECO:0000313" key="12">
    <source>
        <dbReference type="EMBL" id="KRK19184.1"/>
    </source>
</evidence>
<dbReference type="GeneID" id="65916784"/>
<evidence type="ECO:0000256" key="9">
    <source>
        <dbReference type="ARBA" id="ARBA00023196"/>
    </source>
</evidence>
<dbReference type="Pfam" id="PF00231">
    <property type="entry name" value="ATP-synt"/>
    <property type="match status" value="1"/>
</dbReference>
<dbReference type="GO" id="GO:0005886">
    <property type="term" value="C:plasma membrane"/>
    <property type="evidence" value="ECO:0007669"/>
    <property type="project" value="UniProtKB-SubCell"/>
</dbReference>
<dbReference type="InterPro" id="IPR035968">
    <property type="entry name" value="ATP_synth_F1_ATPase_gsu"/>
</dbReference>
<dbReference type="PANTHER" id="PTHR11693">
    <property type="entry name" value="ATP SYNTHASE GAMMA CHAIN"/>
    <property type="match status" value="1"/>
</dbReference>
<accession>A0A0R1FBW8</accession>
<proteinExistence type="inferred from homology"/>
<comment type="function">
    <text evidence="1 11">Produces ATP from ADP in the presence of a proton gradient across the membrane. The gamma chain is believed to be important in regulating ATPase activity and the flow of protons through the CF(0) complex.</text>
</comment>
<keyword evidence="9 11" id="KW-0139">CF(1)</keyword>
<organism evidence="12 13">
    <name type="scientific">Loigolactobacillus coryniformis subsp. coryniformis KCTC 3167 = DSM 20001</name>
    <dbReference type="NCBI Taxonomy" id="913848"/>
    <lineage>
        <taxon>Bacteria</taxon>
        <taxon>Bacillati</taxon>
        <taxon>Bacillota</taxon>
        <taxon>Bacilli</taxon>
        <taxon>Lactobacillales</taxon>
        <taxon>Lactobacillaceae</taxon>
        <taxon>Loigolactobacillus</taxon>
    </lineage>
</organism>
<sequence length="311" mass="34489">MAESLTEIKRRIASTKSTEKITQAMQMVSAAKLNQIEKKSTAYQLYSSKIREIVTHMAAAQLLAINNANDLREKNDEPQTTQDQLKVSSMLQQRPIKKTGYLVITSDRGLVGSYNSSVIKAVTDMITNDHKSADEYVFMAVGGTGADFFKNRGMNIAYEYRGVSDVPTFNEVREIVTTAVSMYDSGVFDELYVCYNHHVNTLRSEFRAEKMLPITDLDVTEVQDQHIEYIADPSQEEVLDAILPQYAASLIFGALMDAKAAEHSAGMNAMRSATDNANDLIDKLTLTYNRARQGAITQELTEITAGASALE</sequence>
<reference evidence="12 13" key="1">
    <citation type="journal article" date="2015" name="Genome Announc.">
        <title>Expanding the biotechnology potential of lactobacilli through comparative genomics of 213 strains and associated genera.</title>
        <authorList>
            <person name="Sun Z."/>
            <person name="Harris H.M."/>
            <person name="McCann A."/>
            <person name="Guo C."/>
            <person name="Argimon S."/>
            <person name="Zhang W."/>
            <person name="Yang X."/>
            <person name="Jeffery I.B."/>
            <person name="Cooney J.C."/>
            <person name="Kagawa T.F."/>
            <person name="Liu W."/>
            <person name="Song Y."/>
            <person name="Salvetti E."/>
            <person name="Wrobel A."/>
            <person name="Rasinkangas P."/>
            <person name="Parkhill J."/>
            <person name="Rea M.C."/>
            <person name="O'Sullivan O."/>
            <person name="Ritari J."/>
            <person name="Douillard F.P."/>
            <person name="Paul Ross R."/>
            <person name="Yang R."/>
            <person name="Briner A.E."/>
            <person name="Felis G.E."/>
            <person name="de Vos W.M."/>
            <person name="Barrangou R."/>
            <person name="Klaenhammer T.R."/>
            <person name="Caufield P.W."/>
            <person name="Cui Y."/>
            <person name="Zhang H."/>
            <person name="O'Toole P.W."/>
        </authorList>
    </citation>
    <scope>NUCLEOTIDE SEQUENCE [LARGE SCALE GENOMIC DNA]</scope>
    <source>
        <strain evidence="12 13">DSM 20001</strain>
    </source>
</reference>
<evidence type="ECO:0000256" key="7">
    <source>
        <dbReference type="ARBA" id="ARBA00023065"/>
    </source>
</evidence>
<comment type="caution">
    <text evidence="12">The sequence shown here is derived from an EMBL/GenBank/DDBJ whole genome shotgun (WGS) entry which is preliminary data.</text>
</comment>
<dbReference type="Gene3D" id="3.40.1380.10">
    <property type="match status" value="1"/>
</dbReference>
<keyword evidence="6 11" id="KW-0375">Hydrogen ion transport</keyword>
<dbReference type="eggNOG" id="COG0224">
    <property type="taxonomic scope" value="Bacteria"/>
</dbReference>
<evidence type="ECO:0000313" key="13">
    <source>
        <dbReference type="Proteomes" id="UP000051181"/>
    </source>
</evidence>
<name>A0A0R1FBW8_9LACO</name>
<dbReference type="NCBIfam" id="TIGR01146">
    <property type="entry name" value="ATPsyn_F1gamma"/>
    <property type="match status" value="1"/>
</dbReference>
<dbReference type="AlphaFoldDB" id="A0A0R1FBW8"/>
<dbReference type="CDD" id="cd12151">
    <property type="entry name" value="F1-ATPase_gamma"/>
    <property type="match status" value="1"/>
</dbReference>
<keyword evidence="8 11" id="KW-0472">Membrane</keyword>
<evidence type="ECO:0000256" key="5">
    <source>
        <dbReference type="ARBA" id="ARBA00022475"/>
    </source>
</evidence>
<dbReference type="InterPro" id="IPR000131">
    <property type="entry name" value="ATP_synth_F1_gsu"/>
</dbReference>
<dbReference type="RefSeq" id="WP_010009798.1">
    <property type="nucleotide sequence ID" value="NZ_AZCN01000002.1"/>
</dbReference>
<evidence type="ECO:0000256" key="11">
    <source>
        <dbReference type="HAMAP-Rule" id="MF_00815"/>
    </source>
</evidence>
<dbReference type="HAMAP" id="MF_00815">
    <property type="entry name" value="ATP_synth_gamma_bact"/>
    <property type="match status" value="1"/>
</dbReference>
<keyword evidence="4 11" id="KW-0813">Transport</keyword>
<evidence type="ECO:0000256" key="3">
    <source>
        <dbReference type="ARBA" id="ARBA00007681"/>
    </source>
</evidence>
<gene>
    <name evidence="11" type="primary">atpG</name>
    <name evidence="12" type="ORF">FD22_GL000745</name>
</gene>
<dbReference type="Gene3D" id="1.10.287.80">
    <property type="entry name" value="ATP synthase, gamma subunit, helix hairpin domain"/>
    <property type="match status" value="1"/>
</dbReference>
<keyword evidence="7 11" id="KW-0406">Ion transport</keyword>
<protein>
    <recommendedName>
        <fullName evidence="11">ATP synthase gamma chain</fullName>
    </recommendedName>
    <alternativeName>
        <fullName evidence="11">ATP synthase F1 sector gamma subunit</fullName>
    </alternativeName>
    <alternativeName>
        <fullName evidence="11">F-ATPase gamma subunit</fullName>
    </alternativeName>
</protein>
<dbReference type="PRINTS" id="PR00126">
    <property type="entry name" value="ATPASEGAMMA"/>
</dbReference>
<evidence type="ECO:0000256" key="1">
    <source>
        <dbReference type="ARBA" id="ARBA00003456"/>
    </source>
</evidence>
<keyword evidence="5 11" id="KW-1003">Cell membrane</keyword>
<keyword evidence="10 11" id="KW-0066">ATP synthesis</keyword>